<evidence type="ECO:0000313" key="3">
    <source>
        <dbReference type="Proteomes" id="UP000598054"/>
    </source>
</evidence>
<dbReference type="GeneID" id="63980226"/>
<organism evidence="1 4">
    <name type="scientific">Streptomyces californicus</name>
    <dbReference type="NCBI Taxonomy" id="67351"/>
    <lineage>
        <taxon>Bacteria</taxon>
        <taxon>Bacillati</taxon>
        <taxon>Actinomycetota</taxon>
        <taxon>Actinomycetes</taxon>
        <taxon>Kitasatosporales</taxon>
        <taxon>Streptomycetaceae</taxon>
        <taxon>Streptomyces</taxon>
    </lineage>
</organism>
<dbReference type="Proteomes" id="UP000598054">
    <property type="component" value="Chromosome"/>
</dbReference>
<evidence type="ECO:0000313" key="4">
    <source>
        <dbReference type="Proteomes" id="UP000623926"/>
    </source>
</evidence>
<proteinExistence type="predicted"/>
<name>A0ABD7D064_9ACTN</name>
<reference evidence="3 4" key="1">
    <citation type="submission" date="2021-02" db="EMBL/GenBank/DDBJ databases">
        <title>FDA dAtabase for Regulatory Grade micrObial Sequences (FDA-ARGOS): Supporting development and validation of Infectious Disease Dx tests.</title>
        <authorList>
            <person name="Sproer C."/>
            <person name="Gronow S."/>
            <person name="Severitt S."/>
            <person name="Schroder I."/>
            <person name="Tallon L."/>
            <person name="Sadzewicz L."/>
            <person name="Zhao X."/>
            <person name="Boylan J."/>
            <person name="Ott S."/>
            <person name="Bowen H."/>
            <person name="Vavikolanu K."/>
            <person name="Mehta A."/>
            <person name="Aluvathingal J."/>
            <person name="Nadendla S."/>
            <person name="Lowell S."/>
            <person name="Myers T."/>
            <person name="Yan Y."/>
            <person name="Sichtig H."/>
        </authorList>
    </citation>
    <scope>NUCLEOTIDE SEQUENCE [LARGE SCALE GENOMIC DNA]</scope>
    <source>
        <strain evidence="2 3">FDAARGOS_1211</strain>
        <strain evidence="1 4">FDAARGOS_1212</strain>
    </source>
</reference>
<accession>A0ABD7D064</accession>
<protein>
    <submittedName>
        <fullName evidence="1">Uncharacterized protein</fullName>
    </submittedName>
</protein>
<dbReference type="RefSeq" id="WP_136975147.1">
    <property type="nucleotide sequence ID" value="NZ_CP070242.1"/>
</dbReference>
<dbReference type="EMBL" id="CP070249">
    <property type="protein sequence ID" value="QRV41348.1"/>
    <property type="molecule type" value="Genomic_DNA"/>
</dbReference>
<evidence type="ECO:0000313" key="2">
    <source>
        <dbReference type="EMBL" id="QRV41348.1"/>
    </source>
</evidence>
<sequence length="189" mass="20056">MRSSAQVCDNTLKSSGQAALKSIGGTDRYTELAGNRQNGEPYRFSVSLAAKRLHSEFSKRNKCAVYRADGENDFPLLDINFKPSLAAPKKVSDPGAKELFYPLGAFASVNSKPGSTYATLYFACPTQGPDGESSHVMASLFVPKAQTHPGSTPDDRMAVLNDVARGLAEELGCADEAGLPARVPSPTNG</sequence>
<keyword evidence="3" id="KW-1185">Reference proteome</keyword>
<dbReference type="Proteomes" id="UP000623926">
    <property type="component" value="Chromosome"/>
</dbReference>
<dbReference type="AlphaFoldDB" id="A0ABD7D064"/>
<dbReference type="EMBL" id="CP070245">
    <property type="protein sequence ID" value="QRV36386.1"/>
    <property type="molecule type" value="Genomic_DNA"/>
</dbReference>
<gene>
    <name evidence="2" type="ORF">I6J41_11820</name>
    <name evidence="1" type="ORF">I6J42_21765</name>
</gene>
<evidence type="ECO:0000313" key="1">
    <source>
        <dbReference type="EMBL" id="QRV36386.1"/>
    </source>
</evidence>